<proteinExistence type="inferred from homology"/>
<dbReference type="AlphaFoldDB" id="A0A7W6E4X0"/>
<dbReference type="EC" id="3.4.16.4" evidence="4"/>
<organism evidence="4 5">
    <name type="scientific">Sulfitobacter undariae</name>
    <dbReference type="NCBI Taxonomy" id="1563671"/>
    <lineage>
        <taxon>Bacteria</taxon>
        <taxon>Pseudomonadati</taxon>
        <taxon>Pseudomonadota</taxon>
        <taxon>Alphaproteobacteria</taxon>
        <taxon>Rhodobacterales</taxon>
        <taxon>Roseobacteraceae</taxon>
        <taxon>Sulfitobacter</taxon>
    </lineage>
</organism>
<dbReference type="InterPro" id="IPR012338">
    <property type="entry name" value="Beta-lactam/transpept-like"/>
</dbReference>
<evidence type="ECO:0000313" key="4">
    <source>
        <dbReference type="EMBL" id="MBB3994808.1"/>
    </source>
</evidence>
<dbReference type="EMBL" id="JACIEI010000008">
    <property type="protein sequence ID" value="MBB3994808.1"/>
    <property type="molecule type" value="Genomic_DNA"/>
</dbReference>
<keyword evidence="4" id="KW-0121">Carboxypeptidase</keyword>
<dbReference type="RefSeq" id="WP_184566153.1">
    <property type="nucleotide sequence ID" value="NZ_JACIEI010000008.1"/>
</dbReference>
<dbReference type="PANTHER" id="PTHR30023:SF0">
    <property type="entry name" value="PENICILLIN-SENSITIVE CARBOXYPEPTIDASE A"/>
    <property type="match status" value="1"/>
</dbReference>
<keyword evidence="3" id="KW-0732">Signal</keyword>
<dbReference type="Pfam" id="PF02113">
    <property type="entry name" value="Peptidase_S13"/>
    <property type="match status" value="1"/>
</dbReference>
<dbReference type="PRINTS" id="PR00922">
    <property type="entry name" value="DADACBPTASE3"/>
</dbReference>
<dbReference type="InterPro" id="IPR006311">
    <property type="entry name" value="TAT_signal"/>
</dbReference>
<keyword evidence="5" id="KW-1185">Reference proteome</keyword>
<evidence type="ECO:0000256" key="2">
    <source>
        <dbReference type="ARBA" id="ARBA00022801"/>
    </source>
</evidence>
<keyword evidence="2 4" id="KW-0378">Hydrolase</keyword>
<dbReference type="PANTHER" id="PTHR30023">
    <property type="entry name" value="D-ALANYL-D-ALANINE CARBOXYPEPTIDASE"/>
    <property type="match status" value="1"/>
</dbReference>
<dbReference type="GO" id="GO:0000270">
    <property type="term" value="P:peptidoglycan metabolic process"/>
    <property type="evidence" value="ECO:0007669"/>
    <property type="project" value="TreeGrafter"/>
</dbReference>
<comment type="caution">
    <text evidence="4">The sequence shown here is derived from an EMBL/GenBank/DDBJ whole genome shotgun (WGS) entry which is preliminary data.</text>
</comment>
<evidence type="ECO:0000313" key="5">
    <source>
        <dbReference type="Proteomes" id="UP000530268"/>
    </source>
</evidence>
<dbReference type="NCBIfam" id="TIGR00666">
    <property type="entry name" value="PBP4"/>
    <property type="match status" value="1"/>
</dbReference>
<feature type="signal peptide" evidence="3">
    <location>
        <begin position="1"/>
        <end position="26"/>
    </location>
</feature>
<name>A0A7W6E4X0_9RHOB</name>
<protein>
    <submittedName>
        <fullName evidence="4">D-alanyl-D-alanine carboxypeptidase/D-alanyl-D-alanine-endopeptidase (Penicillin-binding protein 4)</fullName>
        <ecNumber evidence="4">3.4.16.4</ecNumber>
        <ecNumber evidence="4">3.4.21.-</ecNumber>
    </submittedName>
</protein>
<reference evidence="4 5" key="1">
    <citation type="submission" date="2020-08" db="EMBL/GenBank/DDBJ databases">
        <title>Genomic Encyclopedia of Type Strains, Phase IV (KMG-IV): sequencing the most valuable type-strain genomes for metagenomic binning, comparative biology and taxonomic classification.</title>
        <authorList>
            <person name="Goeker M."/>
        </authorList>
    </citation>
    <scope>NUCLEOTIDE SEQUENCE [LARGE SCALE GENOMIC DNA]</scope>
    <source>
        <strain evidence="4 5">DSM 102234</strain>
    </source>
</reference>
<dbReference type="Proteomes" id="UP000530268">
    <property type="component" value="Unassembled WGS sequence"/>
</dbReference>
<sequence length="498" mass="53302">MTHMLSRRYFLGSAAAACFVGTSAAAAPPEASLRPVMRGDDLFKRAILSVEDILKEARLTGKVSFVVADVKTGARRESEAADTARPPASVAKAITALYALDALGAGHRFETQLVATGGIVAGEIMGDLLLVGGSDPTLDTDTLATMAANLKTAGVKAVRGGFKVYEAGLPVLPRIDAAQPDQVGYNPGVSGLSLNYNRVHFEWKRVSGNYSITMEGRSDKYRPAVRVAAMQIRDRASPVYTYEDRDGKDAWTVARGALGGSGSRWLPVRKPGLYAGEVFQTLASAQGIKLGAPKMVQSLPAGGEIIVRNQSADLRRILRDMLKWSTNLTAEMVGLAATTARGGKPDSLKASAHVMNQWAQANLGMKNTALVDHSGLGDDSRVTASDMVTVLLKVHREGLRDILKPVAMRDDNRKVLKNHPVKADAKTGTLNFVSSLAGYLTAPDGTEMAFAIFAADESIRATLSRAEREGPPGGVSWNRRAKRMQQQLIERWAGLYAA</sequence>
<accession>A0A7W6E4X0</accession>
<gene>
    <name evidence="4" type="ORF">GGR95_002457</name>
</gene>
<evidence type="ECO:0000256" key="3">
    <source>
        <dbReference type="SAM" id="SignalP"/>
    </source>
</evidence>
<evidence type="ECO:0000256" key="1">
    <source>
        <dbReference type="ARBA" id="ARBA00006096"/>
    </source>
</evidence>
<dbReference type="GO" id="GO:0006508">
    <property type="term" value="P:proteolysis"/>
    <property type="evidence" value="ECO:0007669"/>
    <property type="project" value="InterPro"/>
</dbReference>
<dbReference type="GO" id="GO:0009002">
    <property type="term" value="F:serine-type D-Ala-D-Ala carboxypeptidase activity"/>
    <property type="evidence" value="ECO:0007669"/>
    <property type="project" value="UniProtKB-EC"/>
</dbReference>
<dbReference type="Gene3D" id="3.40.710.10">
    <property type="entry name" value="DD-peptidase/beta-lactamase superfamily"/>
    <property type="match status" value="1"/>
</dbReference>
<dbReference type="InterPro" id="IPR000667">
    <property type="entry name" value="Peptidase_S13"/>
</dbReference>
<dbReference type="EC" id="3.4.21.-" evidence="4"/>
<dbReference type="PROSITE" id="PS51318">
    <property type="entry name" value="TAT"/>
    <property type="match status" value="1"/>
</dbReference>
<comment type="similarity">
    <text evidence="1">Belongs to the peptidase S13 family.</text>
</comment>
<dbReference type="Gene3D" id="3.50.80.20">
    <property type="entry name" value="D-Ala-D-Ala carboxypeptidase C, peptidase S13"/>
    <property type="match status" value="1"/>
</dbReference>
<feature type="chain" id="PRO_5031323324" evidence="3">
    <location>
        <begin position="27"/>
        <end position="498"/>
    </location>
</feature>
<dbReference type="SUPFAM" id="SSF56601">
    <property type="entry name" value="beta-lactamase/transpeptidase-like"/>
    <property type="match status" value="1"/>
</dbReference>
<keyword evidence="4" id="KW-0645">Protease</keyword>